<dbReference type="InterPro" id="IPR042176">
    <property type="entry name" value="Pantoate_ligase_C"/>
</dbReference>
<dbReference type="CDD" id="cd00560">
    <property type="entry name" value="PanC"/>
    <property type="match status" value="1"/>
</dbReference>
<feature type="region of interest" description="Disordered" evidence="16">
    <location>
        <begin position="101"/>
        <end position="120"/>
    </location>
</feature>
<dbReference type="Proteomes" id="UP000011016">
    <property type="component" value="Unassembled WGS sequence"/>
</dbReference>
<evidence type="ECO:0000256" key="15">
    <source>
        <dbReference type="HAMAP-Rule" id="MF_00158"/>
    </source>
</evidence>
<evidence type="ECO:0000313" key="17">
    <source>
        <dbReference type="EMBL" id="CCI83596.1"/>
    </source>
</evidence>
<dbReference type="Pfam" id="PF02569">
    <property type="entry name" value="Pantoate_ligase"/>
    <property type="match status" value="1"/>
</dbReference>
<dbReference type="EMBL" id="AHAE01000032">
    <property type="protein sequence ID" value="EJZ82400.1"/>
    <property type="molecule type" value="Genomic_DNA"/>
</dbReference>
<comment type="subunit">
    <text evidence="15">Homodimer.</text>
</comment>
<feature type="binding site" evidence="15">
    <location>
        <position position="177"/>
    </location>
    <ligand>
        <name>ATP</name>
        <dbReference type="ChEBI" id="CHEBI:30616"/>
    </ligand>
</feature>
<evidence type="ECO:0000256" key="1">
    <source>
        <dbReference type="ARBA" id="ARBA00004496"/>
    </source>
</evidence>
<protein>
    <recommendedName>
        <fullName evidence="5 15">Pantothenate synthetase</fullName>
        <shortName evidence="15">PS</shortName>
        <ecNumber evidence="4 15">6.3.2.1</ecNumber>
    </recommendedName>
    <alternativeName>
        <fullName evidence="14 15">Pantoate--beta-alanine ligase</fullName>
    </alternativeName>
    <alternativeName>
        <fullName evidence="11 15">Pantoate-activating enzyme</fullName>
    </alternativeName>
</protein>
<evidence type="ECO:0000256" key="5">
    <source>
        <dbReference type="ARBA" id="ARBA00014155"/>
    </source>
</evidence>
<dbReference type="Proteomes" id="UP000006078">
    <property type="component" value="Unassembled WGS sequence"/>
</dbReference>
<dbReference type="STRING" id="29321.AAV33_00465"/>
<name>I7JW38_9CORY</name>
<dbReference type="SUPFAM" id="SSF52374">
    <property type="entry name" value="Nucleotidylyl transferase"/>
    <property type="match status" value="1"/>
</dbReference>
<evidence type="ECO:0000256" key="11">
    <source>
        <dbReference type="ARBA" id="ARBA00032806"/>
    </source>
</evidence>
<comment type="subcellular location">
    <subcellularLocation>
        <location evidence="1 15">Cytoplasm</location>
    </subcellularLocation>
</comment>
<comment type="catalytic activity">
    <reaction evidence="12 15">
        <text>(R)-pantoate + beta-alanine + ATP = (R)-pantothenate + AMP + diphosphate + H(+)</text>
        <dbReference type="Rhea" id="RHEA:10912"/>
        <dbReference type="ChEBI" id="CHEBI:15378"/>
        <dbReference type="ChEBI" id="CHEBI:15980"/>
        <dbReference type="ChEBI" id="CHEBI:29032"/>
        <dbReference type="ChEBI" id="CHEBI:30616"/>
        <dbReference type="ChEBI" id="CHEBI:33019"/>
        <dbReference type="ChEBI" id="CHEBI:57966"/>
        <dbReference type="ChEBI" id="CHEBI:456215"/>
        <dbReference type="EC" id="6.3.2.1"/>
    </reaction>
</comment>
<dbReference type="InterPro" id="IPR003721">
    <property type="entry name" value="Pantoate_ligase"/>
</dbReference>
<keyword evidence="7 15" id="KW-0436">Ligase</keyword>
<dbReference type="HOGENOM" id="CLU_047148_0_2_11"/>
<dbReference type="PATRIC" id="fig|883169.3.peg.597"/>
<dbReference type="NCBIfam" id="TIGR00018">
    <property type="entry name" value="panC"/>
    <property type="match status" value="1"/>
</dbReference>
<dbReference type="GO" id="GO:0005829">
    <property type="term" value="C:cytosol"/>
    <property type="evidence" value="ECO:0007669"/>
    <property type="project" value="TreeGrafter"/>
</dbReference>
<comment type="pathway">
    <text evidence="2 15">Cofactor biosynthesis; (R)-pantothenate biosynthesis; (R)-pantothenate from (R)-pantoate and beta-alanine: step 1/1.</text>
</comment>
<dbReference type="Gene3D" id="3.30.1300.10">
    <property type="entry name" value="Pantoate-beta-alanine ligase, C-terminal domain"/>
    <property type="match status" value="1"/>
</dbReference>
<evidence type="ECO:0000313" key="20">
    <source>
        <dbReference type="Proteomes" id="UP000011016"/>
    </source>
</evidence>
<comment type="miscellaneous">
    <text evidence="15">The reaction proceeds by a bi uni uni bi ping pong mechanism.</text>
</comment>
<reference evidence="18 19" key="2">
    <citation type="submission" date="2012-08" db="EMBL/GenBank/DDBJ databases">
        <title>The Genome Sequence of Turicella otitidis ATCC 51513.</title>
        <authorList>
            <consortium name="The Broad Institute Genome Sequencing Platform"/>
            <person name="Earl A."/>
            <person name="Ward D."/>
            <person name="Feldgarden M."/>
            <person name="Gevers D."/>
            <person name="Huys G."/>
            <person name="Walker B."/>
            <person name="Young S.K."/>
            <person name="Zeng Q."/>
            <person name="Gargeya S."/>
            <person name="Fitzgerald M."/>
            <person name="Haas B."/>
            <person name="Abouelleil A."/>
            <person name="Alvarado L."/>
            <person name="Arachchi H.M."/>
            <person name="Berlin A.M."/>
            <person name="Chapman S.B."/>
            <person name="Goldberg J."/>
            <person name="Griggs A."/>
            <person name="Gujja S."/>
            <person name="Hansen M."/>
            <person name="Howarth C."/>
            <person name="Imamovic A."/>
            <person name="Larimer J."/>
            <person name="McCowen C."/>
            <person name="Montmayeur A."/>
            <person name="Murphy C."/>
            <person name="Neiman D."/>
            <person name="Pearson M."/>
            <person name="Priest M."/>
            <person name="Roberts A."/>
            <person name="Saif S."/>
            <person name="Shea T."/>
            <person name="Sisk P."/>
            <person name="Sykes S."/>
            <person name="Wortman J."/>
            <person name="Nusbaum C."/>
            <person name="Birren B."/>
        </authorList>
    </citation>
    <scope>NUCLEOTIDE SEQUENCE [LARGE SCALE GENOMIC DNA]</scope>
    <source>
        <strain evidence="18 19">ATCC 51513</strain>
    </source>
</reference>
<accession>I7JW38</accession>
<keyword evidence="8 15" id="KW-0566">Pantothenate biosynthesis</keyword>
<dbReference type="RefSeq" id="WP_004600515.1">
    <property type="nucleotide sequence ID" value="NZ_HF541866.1"/>
</dbReference>
<dbReference type="Gene3D" id="3.40.50.620">
    <property type="entry name" value="HUPs"/>
    <property type="match status" value="1"/>
</dbReference>
<evidence type="ECO:0000256" key="2">
    <source>
        <dbReference type="ARBA" id="ARBA00004990"/>
    </source>
</evidence>
<reference evidence="17 20" key="1">
    <citation type="journal article" date="2012" name="J. Bacteriol.">
        <title>Draft Genome Sequence of Turicella otitidis ATCC 51513, Isolated from Middle Ear Fluid from a Child with Otitis Media.</title>
        <authorList>
            <person name="Brinkrolf K."/>
            <person name="Schneider J."/>
            <person name="Knecht M."/>
            <person name="Ruckert C."/>
            <person name="Tauch A."/>
        </authorList>
    </citation>
    <scope>NUCLEOTIDE SEQUENCE [LARGE SCALE GENOMIC DNA]</scope>
    <source>
        <strain evidence="17 20">ATCC 51513</strain>
    </source>
</reference>
<dbReference type="UniPathway" id="UPA00028">
    <property type="reaction ID" value="UER00005"/>
</dbReference>
<feature type="active site" description="Proton donor" evidence="15">
    <location>
        <position position="37"/>
    </location>
</feature>
<dbReference type="OrthoDB" id="9773087at2"/>
<keyword evidence="19" id="KW-1185">Reference proteome</keyword>
<feature type="binding site" evidence="15">
    <location>
        <begin position="30"/>
        <end position="37"/>
    </location>
    <ligand>
        <name>ATP</name>
        <dbReference type="ChEBI" id="CHEBI:30616"/>
    </ligand>
</feature>
<evidence type="ECO:0000256" key="10">
    <source>
        <dbReference type="ARBA" id="ARBA00022840"/>
    </source>
</evidence>
<dbReference type="EC" id="6.3.2.1" evidence="4 15"/>
<evidence type="ECO:0000256" key="9">
    <source>
        <dbReference type="ARBA" id="ARBA00022741"/>
    </source>
</evidence>
<evidence type="ECO:0000256" key="7">
    <source>
        <dbReference type="ARBA" id="ARBA00022598"/>
    </source>
</evidence>
<dbReference type="eggNOG" id="COG0414">
    <property type="taxonomic scope" value="Bacteria"/>
</dbReference>
<evidence type="ECO:0000256" key="3">
    <source>
        <dbReference type="ARBA" id="ARBA00009256"/>
    </source>
</evidence>
<evidence type="ECO:0000256" key="8">
    <source>
        <dbReference type="ARBA" id="ARBA00022655"/>
    </source>
</evidence>
<evidence type="ECO:0000256" key="4">
    <source>
        <dbReference type="ARBA" id="ARBA00012219"/>
    </source>
</evidence>
<evidence type="ECO:0000256" key="12">
    <source>
        <dbReference type="ARBA" id="ARBA00048258"/>
    </source>
</evidence>
<dbReference type="GO" id="GO:0004592">
    <property type="term" value="F:pantoate-beta-alanine ligase activity"/>
    <property type="evidence" value="ECO:0007669"/>
    <property type="project" value="UniProtKB-UniRule"/>
</dbReference>
<dbReference type="InterPro" id="IPR014729">
    <property type="entry name" value="Rossmann-like_a/b/a_fold"/>
</dbReference>
<feature type="binding site" evidence="15">
    <location>
        <position position="154"/>
    </location>
    <ligand>
        <name>(R)-pantoate</name>
        <dbReference type="ChEBI" id="CHEBI:15980"/>
    </ligand>
</feature>
<dbReference type="FunFam" id="3.40.50.620:FF:000114">
    <property type="entry name" value="Pantothenate synthetase"/>
    <property type="match status" value="1"/>
</dbReference>
<evidence type="ECO:0000313" key="18">
    <source>
        <dbReference type="EMBL" id="EJZ82400.1"/>
    </source>
</evidence>
<feature type="binding site" evidence="15">
    <location>
        <position position="62"/>
    </location>
    <ligand>
        <name>(R)-pantoate</name>
        <dbReference type="ChEBI" id="CHEBI:15980"/>
    </ligand>
</feature>
<evidence type="ECO:0000256" key="13">
    <source>
        <dbReference type="ARBA" id="ARBA00055042"/>
    </source>
</evidence>
<comment type="caution">
    <text evidence="17">The sequence shown here is derived from an EMBL/GenBank/DDBJ whole genome shotgun (WGS) entry which is preliminary data.</text>
</comment>
<comment type="similarity">
    <text evidence="3 15">Belongs to the pantothenate synthetase family.</text>
</comment>
<evidence type="ECO:0000256" key="14">
    <source>
        <dbReference type="ARBA" id="ARBA00077433"/>
    </source>
</evidence>
<evidence type="ECO:0000313" key="19">
    <source>
        <dbReference type="Proteomes" id="UP000006078"/>
    </source>
</evidence>
<dbReference type="GO" id="GO:0005524">
    <property type="term" value="F:ATP binding"/>
    <property type="evidence" value="ECO:0007669"/>
    <property type="project" value="UniProtKB-KW"/>
</dbReference>
<evidence type="ECO:0000256" key="6">
    <source>
        <dbReference type="ARBA" id="ARBA00022490"/>
    </source>
</evidence>
<feature type="binding site" evidence="15">
    <location>
        <position position="62"/>
    </location>
    <ligand>
        <name>beta-alanine</name>
        <dbReference type="ChEBI" id="CHEBI:57966"/>
    </ligand>
</feature>
<dbReference type="GO" id="GO:0015940">
    <property type="term" value="P:pantothenate biosynthetic process"/>
    <property type="evidence" value="ECO:0007669"/>
    <property type="project" value="UniProtKB-UniRule"/>
</dbReference>
<dbReference type="AlphaFoldDB" id="I7JW38"/>
<keyword evidence="10 15" id="KW-0067">ATP-binding</keyword>
<comment type="function">
    <text evidence="13 15">Catalyzes the condensation of pantoate with beta-alanine in an ATP-dependent reaction via a pantoyl-adenylate intermediate.</text>
</comment>
<dbReference type="EMBL" id="CAJZ01000116">
    <property type="protein sequence ID" value="CCI83596.1"/>
    <property type="molecule type" value="Genomic_DNA"/>
</dbReference>
<dbReference type="PANTHER" id="PTHR21299:SF1">
    <property type="entry name" value="PANTOATE--BETA-ALANINE LIGASE"/>
    <property type="match status" value="1"/>
</dbReference>
<gene>
    <name evidence="17" type="primary">panC1</name>
    <name evidence="15" type="synonym">panC</name>
    <name evidence="17" type="ORF">BN46_0865</name>
    <name evidence="18" type="ORF">HMPREF9719_00625</name>
</gene>
<evidence type="ECO:0000256" key="16">
    <source>
        <dbReference type="SAM" id="MobiDB-lite"/>
    </source>
</evidence>
<keyword evidence="6 15" id="KW-0963">Cytoplasm</keyword>
<sequence length="278" mass="29481">MTTPRVITTTEGLAAFRAESQTPIALVPTMGALHDGHLSLVRAAAAPGDARVVVSIFVNPLQFAPGEDLDAYPRTLDRDLERLEGEGVDAVFAPTEDEMYPAGKRTTIHPGPTGQVLEGESRPTHFAGVLTVVYRLFRVTGARRAYFGQKDYQQLVLVRQMVEDLGLGVEVHGEPIVREGDGLALSSRNVYLDPSQRRAAAAIPAAIDAATTAAPRGRQAALDAAAEALVAEPTVEVDYISVRGADLGEPPSSGEARVLIAARVGTTRLIDNSPIDLG</sequence>
<keyword evidence="9 15" id="KW-0547">Nucleotide-binding</keyword>
<feature type="binding site" evidence="15">
    <location>
        <begin position="185"/>
        <end position="188"/>
    </location>
    <ligand>
        <name>ATP</name>
        <dbReference type="ChEBI" id="CHEBI:30616"/>
    </ligand>
</feature>
<feature type="binding site" evidence="15">
    <location>
        <begin position="148"/>
        <end position="151"/>
    </location>
    <ligand>
        <name>ATP</name>
        <dbReference type="ChEBI" id="CHEBI:30616"/>
    </ligand>
</feature>
<organism evidence="17 20">
    <name type="scientific">Corynebacterium otitidis ATCC 51513</name>
    <dbReference type="NCBI Taxonomy" id="883169"/>
    <lineage>
        <taxon>Bacteria</taxon>
        <taxon>Bacillati</taxon>
        <taxon>Actinomycetota</taxon>
        <taxon>Actinomycetes</taxon>
        <taxon>Mycobacteriales</taxon>
        <taxon>Corynebacteriaceae</taxon>
        <taxon>Corynebacterium</taxon>
    </lineage>
</organism>
<dbReference type="HAMAP" id="MF_00158">
    <property type="entry name" value="PanC"/>
    <property type="match status" value="1"/>
</dbReference>
<proteinExistence type="inferred from homology"/>
<dbReference type="PANTHER" id="PTHR21299">
    <property type="entry name" value="CYTIDYLATE KINASE/PANTOATE-BETA-ALANINE LIGASE"/>
    <property type="match status" value="1"/>
</dbReference>